<dbReference type="WBParaSite" id="PSAMB.scaffold10756size3858.g33573.t1">
    <property type="protein sequence ID" value="PSAMB.scaffold10756size3858.g33573.t1"/>
    <property type="gene ID" value="PSAMB.scaffold10756size3858.g33573"/>
</dbReference>
<keyword evidence="9" id="KW-0175">Coiled coil</keyword>
<comment type="similarity">
    <text evidence="2">Belongs to the peptidase M67C family.</text>
</comment>
<dbReference type="GO" id="GO:0061578">
    <property type="term" value="F:K63-linked deubiquitinase activity"/>
    <property type="evidence" value="ECO:0007669"/>
    <property type="project" value="InterPro"/>
</dbReference>
<keyword evidence="7" id="KW-0862">Zinc</keyword>
<sequence>MADANPLKISPDLLRDPGKRIKWVAAHGDAPVISASVPLNRYYRSLSEMHRMAGIHLAEKDGERAFILYLRFISMLLEGLPTHPDFKSYSSPEQKRVQERLRSAVDRAETLKKELKKRYEKESILYIAEEERRLAEQCERDRKMAEDMQLYEQGGPSASNSGGISSLVSPNAPPFPVSAPEVNTYGIGFPSLEPTPRVPEHTYDQPGQPHLNENVNRPVVDRSTKPRIVHDYGDVIPNLAANPHGFKPVIVAASLVDHFLSKAWPNTERGVETCAILCGKMANNRLIVSHAVIPKQNGGPDSCDTEHEEEVFEFQDKHDMITIGWIHTHPTQTAFLSSVDLHTHCSYQLMMPEAIAIVCSPKYEE</sequence>
<evidence type="ECO:0000256" key="1">
    <source>
        <dbReference type="ARBA" id="ARBA00001947"/>
    </source>
</evidence>
<feature type="region of interest" description="Disordered" evidence="10">
    <location>
        <begin position="188"/>
        <end position="215"/>
    </location>
</feature>
<evidence type="ECO:0000256" key="6">
    <source>
        <dbReference type="ARBA" id="ARBA00022801"/>
    </source>
</evidence>
<dbReference type="InterPro" id="IPR015063">
    <property type="entry name" value="USP8_dimer"/>
</dbReference>
<dbReference type="Gene3D" id="1.20.58.80">
    <property type="entry name" value="Phosphotransferase system, lactose/cellobiose-type IIA subunit"/>
    <property type="match status" value="1"/>
</dbReference>
<dbReference type="Gene3D" id="3.40.140.10">
    <property type="entry name" value="Cytidine Deaminase, domain 2"/>
    <property type="match status" value="1"/>
</dbReference>
<evidence type="ECO:0000256" key="3">
    <source>
        <dbReference type="ARBA" id="ARBA00022670"/>
    </source>
</evidence>
<protein>
    <submittedName>
        <fullName evidence="13">MPN domain-containing protein</fullName>
    </submittedName>
</protein>
<dbReference type="GO" id="GO:0005768">
    <property type="term" value="C:endosome"/>
    <property type="evidence" value="ECO:0007669"/>
    <property type="project" value="TreeGrafter"/>
</dbReference>
<dbReference type="SUPFAM" id="SSF102712">
    <property type="entry name" value="JAB1/MPN domain"/>
    <property type="match status" value="1"/>
</dbReference>
<keyword evidence="3" id="KW-0645">Protease</keyword>
<dbReference type="PROSITE" id="PS50249">
    <property type="entry name" value="MPN"/>
    <property type="match status" value="1"/>
</dbReference>
<evidence type="ECO:0000256" key="8">
    <source>
        <dbReference type="ARBA" id="ARBA00023049"/>
    </source>
</evidence>
<dbReference type="GO" id="GO:0140492">
    <property type="term" value="F:metal-dependent deubiquitinase activity"/>
    <property type="evidence" value="ECO:0007669"/>
    <property type="project" value="InterPro"/>
</dbReference>
<dbReference type="Pfam" id="PF01398">
    <property type="entry name" value="JAB"/>
    <property type="match status" value="1"/>
</dbReference>
<evidence type="ECO:0000256" key="10">
    <source>
        <dbReference type="SAM" id="MobiDB-lite"/>
    </source>
</evidence>
<dbReference type="InterPro" id="IPR037518">
    <property type="entry name" value="MPN"/>
</dbReference>
<evidence type="ECO:0000256" key="9">
    <source>
        <dbReference type="SAM" id="Coils"/>
    </source>
</evidence>
<evidence type="ECO:0000256" key="4">
    <source>
        <dbReference type="ARBA" id="ARBA00022723"/>
    </source>
</evidence>
<dbReference type="SUPFAM" id="SSF140856">
    <property type="entry name" value="USP8 N-terminal domain-like"/>
    <property type="match status" value="1"/>
</dbReference>
<evidence type="ECO:0000256" key="5">
    <source>
        <dbReference type="ARBA" id="ARBA00022786"/>
    </source>
</evidence>
<dbReference type="SMART" id="SM00232">
    <property type="entry name" value="JAB_MPN"/>
    <property type="match status" value="1"/>
</dbReference>
<evidence type="ECO:0000313" key="13">
    <source>
        <dbReference type="WBParaSite" id="PSAMB.scaffold10756size3858.g33573.t1"/>
    </source>
</evidence>
<dbReference type="CDD" id="cd08066">
    <property type="entry name" value="MPN_AMSH_like"/>
    <property type="match status" value="1"/>
</dbReference>
<dbReference type="GO" id="GO:0070536">
    <property type="term" value="P:protein K63-linked deubiquitination"/>
    <property type="evidence" value="ECO:0007669"/>
    <property type="project" value="InterPro"/>
</dbReference>
<dbReference type="GO" id="GO:0006508">
    <property type="term" value="P:proteolysis"/>
    <property type="evidence" value="ECO:0007669"/>
    <property type="project" value="UniProtKB-KW"/>
</dbReference>
<keyword evidence="8" id="KW-0482">Metalloprotease</keyword>
<dbReference type="PANTHER" id="PTHR12947">
    <property type="entry name" value="AMSH-LIKE PROTEASE"/>
    <property type="match status" value="1"/>
</dbReference>
<feature type="domain" description="MPN" evidence="11">
    <location>
        <begin position="249"/>
        <end position="365"/>
    </location>
</feature>
<dbReference type="GO" id="GO:0046872">
    <property type="term" value="F:metal ion binding"/>
    <property type="evidence" value="ECO:0007669"/>
    <property type="project" value="UniProtKB-KW"/>
</dbReference>
<evidence type="ECO:0000256" key="2">
    <source>
        <dbReference type="ARBA" id="ARBA00010981"/>
    </source>
</evidence>
<evidence type="ECO:0000313" key="12">
    <source>
        <dbReference type="Proteomes" id="UP000887566"/>
    </source>
</evidence>
<accession>A0A914UKB3</accession>
<evidence type="ECO:0000256" key="7">
    <source>
        <dbReference type="ARBA" id="ARBA00022833"/>
    </source>
</evidence>
<organism evidence="12 13">
    <name type="scientific">Plectus sambesii</name>
    <dbReference type="NCBI Taxonomy" id="2011161"/>
    <lineage>
        <taxon>Eukaryota</taxon>
        <taxon>Metazoa</taxon>
        <taxon>Ecdysozoa</taxon>
        <taxon>Nematoda</taxon>
        <taxon>Chromadorea</taxon>
        <taxon>Plectida</taxon>
        <taxon>Plectina</taxon>
        <taxon>Plectoidea</taxon>
        <taxon>Plectidae</taxon>
        <taxon>Plectus</taxon>
    </lineage>
</organism>
<dbReference type="AlphaFoldDB" id="A0A914UKB3"/>
<dbReference type="InterPro" id="IPR044098">
    <property type="entry name" value="STAMBP/STALP-like_MPN"/>
</dbReference>
<dbReference type="Proteomes" id="UP000887566">
    <property type="component" value="Unplaced"/>
</dbReference>
<keyword evidence="4" id="KW-0479">Metal-binding</keyword>
<comment type="cofactor">
    <cofactor evidence="1">
        <name>Zn(2+)</name>
        <dbReference type="ChEBI" id="CHEBI:29105"/>
    </cofactor>
</comment>
<dbReference type="Pfam" id="PF08969">
    <property type="entry name" value="USP8_dimer"/>
    <property type="match status" value="1"/>
</dbReference>
<feature type="coiled-coil region" evidence="9">
    <location>
        <begin position="94"/>
        <end position="148"/>
    </location>
</feature>
<name>A0A914UKB3_9BILA</name>
<dbReference type="InterPro" id="IPR000555">
    <property type="entry name" value="JAMM/MPN+_dom"/>
</dbReference>
<reference evidence="13" key="1">
    <citation type="submission" date="2022-11" db="UniProtKB">
        <authorList>
            <consortium name="WormBaseParasite"/>
        </authorList>
    </citation>
    <scope>IDENTIFICATION</scope>
</reference>
<keyword evidence="12" id="KW-1185">Reference proteome</keyword>
<dbReference type="PANTHER" id="PTHR12947:SF13">
    <property type="entry name" value="FI19924P1"/>
    <property type="match status" value="1"/>
</dbReference>
<keyword evidence="6" id="KW-0378">Hydrolase</keyword>
<proteinExistence type="inferred from homology"/>
<evidence type="ECO:0000259" key="11">
    <source>
        <dbReference type="PROSITE" id="PS50249"/>
    </source>
</evidence>
<dbReference type="GO" id="GO:0016020">
    <property type="term" value="C:membrane"/>
    <property type="evidence" value="ECO:0007669"/>
    <property type="project" value="TreeGrafter"/>
</dbReference>
<keyword evidence="5" id="KW-0833">Ubl conjugation pathway</keyword>